<evidence type="ECO:0000313" key="2">
    <source>
        <dbReference type="EMBL" id="MCI18200.1"/>
    </source>
</evidence>
<protein>
    <submittedName>
        <fullName evidence="2">Uncharacterized protein</fullName>
    </submittedName>
</protein>
<keyword evidence="3" id="KW-1185">Reference proteome</keyword>
<feature type="non-terminal residue" evidence="2">
    <location>
        <position position="219"/>
    </location>
</feature>
<sequence>LSPALQAAYNTSEIFRDFSARQTVSSASVNLQAGGEASHLPPYGPSTFIPASCVSGILHGMPSHPATPSCINSISSASRNLQAGVEIRTPAPHHLYVSSAFIPSSCVSAVPHGMPSHPTKPSRIDSNSLLSGNLQAGAEICAPALHNQSYIVGVPYGMPSLPAAPSNSPASYFSSSLSQRLAKPMLPPTAISKVGTHGVHGQENIGLSPHTHTLSFKDM</sequence>
<feature type="compositionally biased region" description="Polar residues" evidence="1">
    <location>
        <begin position="210"/>
        <end position="219"/>
    </location>
</feature>
<accession>A0A392Q397</accession>
<dbReference type="AlphaFoldDB" id="A0A392Q397"/>
<organism evidence="2 3">
    <name type="scientific">Trifolium medium</name>
    <dbReference type="NCBI Taxonomy" id="97028"/>
    <lineage>
        <taxon>Eukaryota</taxon>
        <taxon>Viridiplantae</taxon>
        <taxon>Streptophyta</taxon>
        <taxon>Embryophyta</taxon>
        <taxon>Tracheophyta</taxon>
        <taxon>Spermatophyta</taxon>
        <taxon>Magnoliopsida</taxon>
        <taxon>eudicotyledons</taxon>
        <taxon>Gunneridae</taxon>
        <taxon>Pentapetalae</taxon>
        <taxon>rosids</taxon>
        <taxon>fabids</taxon>
        <taxon>Fabales</taxon>
        <taxon>Fabaceae</taxon>
        <taxon>Papilionoideae</taxon>
        <taxon>50 kb inversion clade</taxon>
        <taxon>NPAAA clade</taxon>
        <taxon>Hologalegina</taxon>
        <taxon>IRL clade</taxon>
        <taxon>Trifolieae</taxon>
        <taxon>Trifolium</taxon>
    </lineage>
</organism>
<proteinExistence type="predicted"/>
<evidence type="ECO:0000313" key="3">
    <source>
        <dbReference type="Proteomes" id="UP000265520"/>
    </source>
</evidence>
<feature type="region of interest" description="Disordered" evidence="1">
    <location>
        <begin position="200"/>
        <end position="219"/>
    </location>
</feature>
<dbReference type="EMBL" id="LXQA010108998">
    <property type="protein sequence ID" value="MCI18200.1"/>
    <property type="molecule type" value="Genomic_DNA"/>
</dbReference>
<reference evidence="2 3" key="1">
    <citation type="journal article" date="2018" name="Front. Plant Sci.">
        <title>Red Clover (Trifolium pratense) and Zigzag Clover (T. medium) - A Picture of Genomic Similarities and Differences.</title>
        <authorList>
            <person name="Dluhosova J."/>
            <person name="Istvanek J."/>
            <person name="Nedelnik J."/>
            <person name="Repkova J."/>
        </authorList>
    </citation>
    <scope>NUCLEOTIDE SEQUENCE [LARGE SCALE GENOMIC DNA]</scope>
    <source>
        <strain evidence="3">cv. 10/8</strain>
        <tissue evidence="2">Leaf</tissue>
    </source>
</reference>
<feature type="non-terminal residue" evidence="2">
    <location>
        <position position="1"/>
    </location>
</feature>
<dbReference type="Proteomes" id="UP000265520">
    <property type="component" value="Unassembled WGS sequence"/>
</dbReference>
<comment type="caution">
    <text evidence="2">The sequence shown here is derived from an EMBL/GenBank/DDBJ whole genome shotgun (WGS) entry which is preliminary data.</text>
</comment>
<name>A0A392Q397_9FABA</name>
<evidence type="ECO:0000256" key="1">
    <source>
        <dbReference type="SAM" id="MobiDB-lite"/>
    </source>
</evidence>